<dbReference type="Pfam" id="PF11903">
    <property type="entry name" value="ParD_like"/>
    <property type="match status" value="1"/>
</dbReference>
<dbReference type="RefSeq" id="WP_345416781.1">
    <property type="nucleotide sequence ID" value="NZ_AP031496.1"/>
</dbReference>
<reference evidence="3" key="1">
    <citation type="journal article" date="2019" name="Int. J. Syst. Evol. Microbiol.">
        <title>The Global Catalogue of Microorganisms (GCM) 10K type strain sequencing project: providing services to taxonomists for standard genome sequencing and annotation.</title>
        <authorList>
            <consortium name="The Broad Institute Genomics Platform"/>
            <consortium name="The Broad Institute Genome Sequencing Center for Infectious Disease"/>
            <person name="Wu L."/>
            <person name="Ma J."/>
        </authorList>
    </citation>
    <scope>NUCLEOTIDE SEQUENCE [LARGE SCALE GENOMIC DNA]</scope>
    <source>
        <strain evidence="3">JCM 19134</strain>
    </source>
</reference>
<dbReference type="EMBL" id="BAABLX010000004">
    <property type="protein sequence ID" value="GAA4932199.1"/>
    <property type="molecule type" value="Genomic_DNA"/>
</dbReference>
<evidence type="ECO:0008006" key="4">
    <source>
        <dbReference type="Google" id="ProtNLM"/>
    </source>
</evidence>
<protein>
    <recommendedName>
        <fullName evidence="4">ParD-like antitoxin of type II toxin-antitoxin system</fullName>
    </recommendedName>
</protein>
<sequence length="136" mass="14311">MAKASSPVRLQADLMEEAKRSGQLSHRSAAEQVEYWASIGRTVGNLLTPDALLAVRTGLAKISIEPVAGQAVNPNDVLANLASQRSSGQLSKSISQGRTKYQASAHHPGLLEKIDADGSVTLGQFSNGVFEPMNAA</sequence>
<evidence type="ECO:0000256" key="1">
    <source>
        <dbReference type="SAM" id="MobiDB-lite"/>
    </source>
</evidence>
<feature type="region of interest" description="Disordered" evidence="1">
    <location>
        <begin position="83"/>
        <end position="102"/>
    </location>
</feature>
<accession>A0AAV3TXM1</accession>
<dbReference type="Proteomes" id="UP001409585">
    <property type="component" value="Unassembled WGS sequence"/>
</dbReference>
<dbReference type="AlphaFoldDB" id="A0AAV3TXM1"/>
<comment type="caution">
    <text evidence="2">The sequence shown here is derived from an EMBL/GenBank/DDBJ whole genome shotgun (WGS) entry which is preliminary data.</text>
</comment>
<evidence type="ECO:0000313" key="2">
    <source>
        <dbReference type="EMBL" id="GAA4932199.1"/>
    </source>
</evidence>
<organism evidence="2 3">
    <name type="scientific">Halioxenophilus aromaticivorans</name>
    <dbReference type="NCBI Taxonomy" id="1306992"/>
    <lineage>
        <taxon>Bacteria</taxon>
        <taxon>Pseudomonadati</taxon>
        <taxon>Pseudomonadota</taxon>
        <taxon>Gammaproteobacteria</taxon>
        <taxon>Alteromonadales</taxon>
        <taxon>Alteromonadaceae</taxon>
        <taxon>Halioxenophilus</taxon>
    </lineage>
</organism>
<keyword evidence="3" id="KW-1185">Reference proteome</keyword>
<gene>
    <name evidence="2" type="ORF">GCM10025791_05820</name>
</gene>
<evidence type="ECO:0000313" key="3">
    <source>
        <dbReference type="Proteomes" id="UP001409585"/>
    </source>
</evidence>
<name>A0AAV3TXM1_9ALTE</name>
<dbReference type="InterPro" id="IPR021831">
    <property type="entry name" value="ParD-like"/>
</dbReference>
<proteinExistence type="predicted"/>